<comment type="function">
    <text evidence="10">Component of the cytosolic iron-sulfur (Fe/S) protein assembly (CIA) machinery. Required for maturation of extramitochondrial Fe-S proteins. The NUBP1-NUBP2 heterotetramer forms a Fe-S scaffold complex, mediating the de novo assembly of an Fe-S cluster and its transfer to target apoproteins. Negatively regulates cilium formation and structure.</text>
</comment>
<comment type="subunit">
    <text evidence="11">Heterotetramer of 2 NUBP1 and 2 NUBP2 chains. Interacts with KIFC1. Interacts with NUBP1.</text>
</comment>
<evidence type="ECO:0000256" key="9">
    <source>
        <dbReference type="ARBA" id="ARBA00023014"/>
    </source>
</evidence>
<feature type="binding site" evidence="12">
    <location>
        <position position="188"/>
    </location>
    <ligand>
        <name>[4Fe-4S] cluster</name>
        <dbReference type="ChEBI" id="CHEBI:49883"/>
        <note>ligand shared between dimeric partners</note>
    </ligand>
</feature>
<dbReference type="GO" id="GO:0046872">
    <property type="term" value="F:metal ion binding"/>
    <property type="evidence" value="ECO:0007669"/>
    <property type="project" value="UniProtKB-KW"/>
</dbReference>
<accession>A0A9P0BJK8</accession>
<evidence type="ECO:0000256" key="5">
    <source>
        <dbReference type="ARBA" id="ARBA00022723"/>
    </source>
</evidence>
<proteinExistence type="inferred from homology"/>
<comment type="cofactor">
    <cofactor evidence="12">
        <name>[4Fe-4S] cluster</name>
        <dbReference type="ChEBI" id="CHEBI:49883"/>
    </cofactor>
    <text evidence="12">Binds 4 [4Fe-4S] clusters per heterotetramer. Contains two stable clusters in the N-termini of NUBP1 and two labile, bridging clusters between subunits of the NUBP1-NUBP2 heterotetramer.</text>
</comment>
<keyword evidence="7 12" id="KW-0067">ATP-binding</keyword>
<dbReference type="InterPro" id="IPR033756">
    <property type="entry name" value="YlxH/NBP35"/>
</dbReference>
<protein>
    <recommendedName>
        <fullName evidence="12">Cytosolic Fe-S cluster assembly factor NUBP2 homolog</fullName>
    </recommendedName>
</protein>
<evidence type="ECO:0000256" key="12">
    <source>
        <dbReference type="HAMAP-Rule" id="MF_03039"/>
    </source>
</evidence>
<dbReference type="FunFam" id="3.40.50.300:FF:000796">
    <property type="entry name" value="Cytosolic Fe-S cluster assembly factor NUBP2"/>
    <property type="match status" value="1"/>
</dbReference>
<dbReference type="InterPro" id="IPR027417">
    <property type="entry name" value="P-loop_NTPase"/>
</dbReference>
<sequence>MLESVKHVILVLSGKGGVGKSTVSTQLALTFKEQGYKVGLLDIDLCGPSIPYLLQLKDKDVHQSDKGWVPVFADKEQRLAVMSIGFLLGNRDKAVVWRGPKKTAMVKQFLSDVCWGELDYLIIDTPPGTSDEHITVMENLKNVKFDGAIIVTTPQEVSIEDVRKEITFCKKTGIPIIGLIENMSGFVCPHCTECTNIFSKGGGEALATIAEIDVLGSLPIDPRVGQLLGKSCVKELPESPSAKAFEKIVERIVKH</sequence>
<dbReference type="PANTHER" id="PTHR23264:SF19">
    <property type="entry name" value="CYTOSOLIC FE-S CLUSTER ASSEMBLY FACTOR NUBP2"/>
    <property type="match status" value="1"/>
</dbReference>
<keyword evidence="14" id="KW-1185">Reference proteome</keyword>
<feature type="binding site" evidence="12">
    <location>
        <begin position="14"/>
        <end position="21"/>
    </location>
    <ligand>
        <name>ATP</name>
        <dbReference type="ChEBI" id="CHEBI:30616"/>
    </ligand>
</feature>
<dbReference type="CDD" id="cd02037">
    <property type="entry name" value="Mrp_NBP35"/>
    <property type="match status" value="1"/>
</dbReference>
<dbReference type="GO" id="GO:0016226">
    <property type="term" value="P:iron-sulfur cluster assembly"/>
    <property type="evidence" value="ECO:0007669"/>
    <property type="project" value="UniProtKB-UniRule"/>
</dbReference>
<dbReference type="InterPro" id="IPR000808">
    <property type="entry name" value="Mrp-like_CS"/>
</dbReference>
<dbReference type="HAMAP" id="MF_02040">
    <property type="entry name" value="Mrp_NBP35"/>
    <property type="match status" value="1"/>
</dbReference>
<comment type="similarity">
    <text evidence="12">Belongs to the Mrp/NBP35 ATP-binding proteins family. NUBP2/CFD1 subfamily.</text>
</comment>
<keyword evidence="6 12" id="KW-0547">Nucleotide-binding</keyword>
<dbReference type="GO" id="GO:0005829">
    <property type="term" value="C:cytosol"/>
    <property type="evidence" value="ECO:0007669"/>
    <property type="project" value="TreeGrafter"/>
</dbReference>
<evidence type="ECO:0000256" key="1">
    <source>
        <dbReference type="ARBA" id="ARBA00004114"/>
    </source>
</evidence>
<organism evidence="13 14">
    <name type="scientific">Brassicogethes aeneus</name>
    <name type="common">Rape pollen beetle</name>
    <name type="synonym">Meligethes aeneus</name>
    <dbReference type="NCBI Taxonomy" id="1431903"/>
    <lineage>
        <taxon>Eukaryota</taxon>
        <taxon>Metazoa</taxon>
        <taxon>Ecdysozoa</taxon>
        <taxon>Arthropoda</taxon>
        <taxon>Hexapoda</taxon>
        <taxon>Insecta</taxon>
        <taxon>Pterygota</taxon>
        <taxon>Neoptera</taxon>
        <taxon>Endopterygota</taxon>
        <taxon>Coleoptera</taxon>
        <taxon>Polyphaga</taxon>
        <taxon>Cucujiformia</taxon>
        <taxon>Nitidulidae</taxon>
        <taxon>Meligethinae</taxon>
        <taxon>Brassicogethes</taxon>
    </lineage>
</organism>
<dbReference type="AlphaFoldDB" id="A0A9P0BJK8"/>
<evidence type="ECO:0000256" key="4">
    <source>
        <dbReference type="ARBA" id="ARBA00022490"/>
    </source>
</evidence>
<comment type="subcellular location">
    <subcellularLocation>
        <location evidence="2">Cytoplasm</location>
        <location evidence="2">Cytoskeleton</location>
        <location evidence="2">Cilium axoneme</location>
    </subcellularLocation>
    <subcellularLocation>
        <location evidence="1">Cytoplasm</location>
        <location evidence="1">Cytoskeleton</location>
        <location evidence="1">Microtubule organizing center</location>
        <location evidence="1">Centrosome</location>
        <location evidence="1">Centriole</location>
    </subcellularLocation>
</comment>
<evidence type="ECO:0000256" key="8">
    <source>
        <dbReference type="ARBA" id="ARBA00023004"/>
    </source>
</evidence>
<evidence type="ECO:0000256" key="6">
    <source>
        <dbReference type="ARBA" id="ARBA00022741"/>
    </source>
</evidence>
<keyword evidence="3 12" id="KW-0004">4Fe-4S</keyword>
<evidence type="ECO:0000313" key="13">
    <source>
        <dbReference type="EMBL" id="CAH0563369.1"/>
    </source>
</evidence>
<dbReference type="GO" id="GO:0051539">
    <property type="term" value="F:4 iron, 4 sulfur cluster binding"/>
    <property type="evidence" value="ECO:0007669"/>
    <property type="project" value="UniProtKB-UniRule"/>
</dbReference>
<dbReference type="OrthoDB" id="1741334at2759"/>
<dbReference type="GO" id="GO:0005814">
    <property type="term" value="C:centriole"/>
    <property type="evidence" value="ECO:0007669"/>
    <property type="project" value="UniProtKB-SubCell"/>
</dbReference>
<feature type="binding site" evidence="12">
    <location>
        <position position="191"/>
    </location>
    <ligand>
        <name>[4Fe-4S] cluster</name>
        <dbReference type="ChEBI" id="CHEBI:49883"/>
        <note>ligand shared between dimeric partners</note>
    </ligand>
</feature>
<gene>
    <name evidence="13" type="ORF">MELIAE_LOCUS12213</name>
</gene>
<evidence type="ECO:0000256" key="11">
    <source>
        <dbReference type="ARBA" id="ARBA00065349"/>
    </source>
</evidence>
<evidence type="ECO:0000256" key="7">
    <source>
        <dbReference type="ARBA" id="ARBA00022840"/>
    </source>
</evidence>
<evidence type="ECO:0000313" key="14">
    <source>
        <dbReference type="Proteomes" id="UP001154078"/>
    </source>
</evidence>
<dbReference type="SUPFAM" id="SSF52540">
    <property type="entry name" value="P-loop containing nucleoside triphosphate hydrolases"/>
    <property type="match status" value="1"/>
</dbReference>
<dbReference type="GO" id="GO:0005634">
    <property type="term" value="C:nucleus"/>
    <property type="evidence" value="ECO:0007669"/>
    <property type="project" value="UniProtKB-ARBA"/>
</dbReference>
<reference evidence="13" key="1">
    <citation type="submission" date="2021-12" db="EMBL/GenBank/DDBJ databases">
        <authorList>
            <person name="King R."/>
        </authorList>
    </citation>
    <scope>NUCLEOTIDE SEQUENCE</scope>
</reference>
<dbReference type="HAMAP" id="MF_03039">
    <property type="entry name" value="NUBP2"/>
    <property type="match status" value="1"/>
</dbReference>
<evidence type="ECO:0000256" key="10">
    <source>
        <dbReference type="ARBA" id="ARBA00053368"/>
    </source>
</evidence>
<dbReference type="GO" id="GO:0005930">
    <property type="term" value="C:axoneme"/>
    <property type="evidence" value="ECO:0007669"/>
    <property type="project" value="UniProtKB-SubCell"/>
</dbReference>
<dbReference type="InterPro" id="IPR019591">
    <property type="entry name" value="Mrp/NBP35_ATP-bd"/>
</dbReference>
<dbReference type="EMBL" id="OV121140">
    <property type="protein sequence ID" value="CAH0563369.1"/>
    <property type="molecule type" value="Genomic_DNA"/>
</dbReference>
<dbReference type="PROSITE" id="PS01215">
    <property type="entry name" value="MRP"/>
    <property type="match status" value="1"/>
</dbReference>
<dbReference type="Pfam" id="PF10609">
    <property type="entry name" value="ParA"/>
    <property type="match status" value="1"/>
</dbReference>
<dbReference type="GO" id="GO:0140663">
    <property type="term" value="F:ATP-dependent FeS chaperone activity"/>
    <property type="evidence" value="ECO:0007669"/>
    <property type="project" value="InterPro"/>
</dbReference>
<evidence type="ECO:0000256" key="2">
    <source>
        <dbReference type="ARBA" id="ARBA00004430"/>
    </source>
</evidence>
<keyword evidence="9 12" id="KW-0411">Iron-sulfur</keyword>
<keyword evidence="4 12" id="KW-0963">Cytoplasm</keyword>
<keyword evidence="5 12" id="KW-0479">Metal-binding</keyword>
<name>A0A9P0BJK8_BRAAE</name>
<evidence type="ECO:0000256" key="3">
    <source>
        <dbReference type="ARBA" id="ARBA00022485"/>
    </source>
</evidence>
<dbReference type="InterPro" id="IPR028600">
    <property type="entry name" value="NUBP2/Cfd1_eukaryotes"/>
</dbReference>
<keyword evidence="8 12" id="KW-0408">Iron</keyword>
<dbReference type="Gene3D" id="3.40.50.300">
    <property type="entry name" value="P-loop containing nucleotide triphosphate hydrolases"/>
    <property type="match status" value="1"/>
</dbReference>
<dbReference type="Proteomes" id="UP001154078">
    <property type="component" value="Chromosome 9"/>
</dbReference>
<dbReference type="GO" id="GO:0005524">
    <property type="term" value="F:ATP binding"/>
    <property type="evidence" value="ECO:0007669"/>
    <property type="project" value="UniProtKB-KW"/>
</dbReference>
<dbReference type="PANTHER" id="PTHR23264">
    <property type="entry name" value="NUCLEOTIDE-BINDING PROTEIN NBP35 YEAST -RELATED"/>
    <property type="match status" value="1"/>
</dbReference>